<dbReference type="Pfam" id="PF22890">
    <property type="entry name" value="TPR_EMC2"/>
    <property type="match status" value="1"/>
</dbReference>
<reference evidence="6 7" key="1">
    <citation type="submission" date="2016-03" db="EMBL/GenBank/DDBJ databases">
        <title>Cyphomyrmex costatus WGS genome.</title>
        <authorList>
            <person name="Nygaard S."/>
            <person name="Hu H."/>
            <person name="Boomsma J."/>
            <person name="Zhang G."/>
        </authorList>
    </citation>
    <scope>NUCLEOTIDE SEQUENCE [LARGE SCALE GENOMIC DNA]</scope>
    <source>
        <strain evidence="6">MS0001</strain>
        <tissue evidence="6">Whole body</tissue>
    </source>
</reference>
<evidence type="ECO:0000256" key="3">
    <source>
        <dbReference type="ARBA" id="ARBA00022803"/>
    </source>
</evidence>
<dbReference type="EMBL" id="KQ977985">
    <property type="protein sequence ID" value="KYM98343.1"/>
    <property type="molecule type" value="Genomic_DNA"/>
</dbReference>
<keyword evidence="4" id="KW-0472">Membrane</keyword>
<feature type="domain" description="EMC2 TPR-like" evidence="5">
    <location>
        <begin position="98"/>
        <end position="207"/>
    </location>
</feature>
<name>A0A151ID53_9HYME</name>
<dbReference type="SUPFAM" id="SSF48452">
    <property type="entry name" value="TPR-like"/>
    <property type="match status" value="1"/>
</dbReference>
<proteinExistence type="inferred from homology"/>
<comment type="subcellular location">
    <subcellularLocation>
        <location evidence="4">Endoplasmic reticulum membrane</location>
        <topology evidence="4">Peripheral membrane protein</topology>
        <orientation evidence="4">Cytoplasmic side</orientation>
    </subcellularLocation>
</comment>
<dbReference type="STRING" id="456900.A0A151ID53"/>
<accession>A0A151ID53</accession>
<dbReference type="InterPro" id="IPR055217">
    <property type="entry name" value="TPR_EMC2"/>
</dbReference>
<evidence type="ECO:0000256" key="2">
    <source>
        <dbReference type="ARBA" id="ARBA00022737"/>
    </source>
</evidence>
<dbReference type="AlphaFoldDB" id="A0A151ID53"/>
<organism evidence="6 7">
    <name type="scientific">Cyphomyrmex costatus</name>
    <dbReference type="NCBI Taxonomy" id="456900"/>
    <lineage>
        <taxon>Eukaryota</taxon>
        <taxon>Metazoa</taxon>
        <taxon>Ecdysozoa</taxon>
        <taxon>Arthropoda</taxon>
        <taxon>Hexapoda</taxon>
        <taxon>Insecta</taxon>
        <taxon>Pterygota</taxon>
        <taxon>Neoptera</taxon>
        <taxon>Endopterygota</taxon>
        <taxon>Hymenoptera</taxon>
        <taxon>Apocrita</taxon>
        <taxon>Aculeata</taxon>
        <taxon>Formicoidea</taxon>
        <taxon>Formicidae</taxon>
        <taxon>Myrmicinae</taxon>
        <taxon>Cyphomyrmex</taxon>
    </lineage>
</organism>
<dbReference type="KEGG" id="ccoa:108777642"/>
<keyword evidence="2" id="KW-0677">Repeat</keyword>
<keyword evidence="3" id="KW-0802">TPR repeat</keyword>
<dbReference type="OrthoDB" id="124397at2759"/>
<keyword evidence="4" id="KW-0256">Endoplasmic reticulum</keyword>
<dbReference type="GO" id="GO:0072546">
    <property type="term" value="C:EMC complex"/>
    <property type="evidence" value="ECO:0007669"/>
    <property type="project" value="UniProtKB-UniRule"/>
</dbReference>
<keyword evidence="7" id="KW-1185">Reference proteome</keyword>
<comment type="function">
    <text evidence="4">Part of the endoplasmic reticulum membrane protein complex (EMC) that enables the energy-independent insertion into endoplasmic reticulum membranes of newly synthesized membrane proteins.</text>
</comment>
<protein>
    <recommendedName>
        <fullName evidence="4">ER membrane protein complex subunit 2</fullName>
    </recommendedName>
</protein>
<dbReference type="Gene3D" id="1.25.40.10">
    <property type="entry name" value="Tetratricopeptide repeat domain"/>
    <property type="match status" value="1"/>
</dbReference>
<evidence type="ECO:0000259" key="5">
    <source>
        <dbReference type="Pfam" id="PF22890"/>
    </source>
</evidence>
<evidence type="ECO:0000313" key="6">
    <source>
        <dbReference type="EMBL" id="KYM98343.1"/>
    </source>
</evidence>
<comment type="similarity">
    <text evidence="1 4">Belongs to the EMC2 family.</text>
</comment>
<dbReference type="FunFam" id="1.25.40.10:FF:000478">
    <property type="entry name" value="GG16802"/>
    <property type="match status" value="1"/>
</dbReference>
<evidence type="ECO:0000256" key="4">
    <source>
        <dbReference type="RuleBase" id="RU367091"/>
    </source>
</evidence>
<comment type="subunit">
    <text evidence="4">Component of the ER membrane protein complex (EMC).</text>
</comment>
<dbReference type="PANTHER" id="PTHR12760">
    <property type="entry name" value="TETRATRICOPEPTIDE REPEAT PROTEIN"/>
    <property type="match status" value="1"/>
</dbReference>
<gene>
    <name evidence="6" type="ORF">ALC62_10953</name>
</gene>
<dbReference type="InterPro" id="IPR039856">
    <property type="entry name" value="EMC2-like"/>
</dbReference>
<dbReference type="InterPro" id="IPR011990">
    <property type="entry name" value="TPR-like_helical_dom_sf"/>
</dbReference>
<evidence type="ECO:0000313" key="7">
    <source>
        <dbReference type="Proteomes" id="UP000078542"/>
    </source>
</evidence>
<evidence type="ECO:0000256" key="1">
    <source>
        <dbReference type="ARBA" id="ARBA00010361"/>
    </source>
</evidence>
<dbReference type="Proteomes" id="UP000078542">
    <property type="component" value="Unassembled WGS sequence"/>
</dbReference>
<sequence length="299" mass="35307">MAECYDKLSWTEVRDLLRTWREDSERRSKDVVDFWENTLIGKIDRLYNIYHEYFVFHYSEYLILEQVCVAALDCYRLPLADYCIKILMRAFPGSLRVHKYHAMHLEALEMYDEAMEVLDSIIKRDETNAAPRKRRVAILKAQGRIPEAIKELTEYLKRFMSDQEAWHELCDLYLQEQEYSKAAYCMEELILHNPHSHLIYQRYAEIKYSQGGFENMELAKAYFCQAAKLNPNNIRALYGLLLTTNNIATSPKCPSSKKKEAMKLSEWASRQIEKQYESKVSNENVKNVERLLGQLQLEA</sequence>